<organism evidence="3 4">
    <name type="scientific">Seminavis robusta</name>
    <dbReference type="NCBI Taxonomy" id="568900"/>
    <lineage>
        <taxon>Eukaryota</taxon>
        <taxon>Sar</taxon>
        <taxon>Stramenopiles</taxon>
        <taxon>Ochrophyta</taxon>
        <taxon>Bacillariophyta</taxon>
        <taxon>Bacillariophyceae</taxon>
        <taxon>Bacillariophycidae</taxon>
        <taxon>Naviculales</taxon>
        <taxon>Naviculaceae</taxon>
        <taxon>Seminavis</taxon>
    </lineage>
</organism>
<feature type="transmembrane region" description="Helical" evidence="2">
    <location>
        <begin position="42"/>
        <end position="60"/>
    </location>
</feature>
<feature type="transmembrane region" description="Helical" evidence="2">
    <location>
        <begin position="186"/>
        <end position="215"/>
    </location>
</feature>
<keyword evidence="4" id="KW-1185">Reference proteome</keyword>
<evidence type="ECO:0000313" key="4">
    <source>
        <dbReference type="Proteomes" id="UP001153069"/>
    </source>
</evidence>
<reference evidence="3" key="1">
    <citation type="submission" date="2020-06" db="EMBL/GenBank/DDBJ databases">
        <authorList>
            <consortium name="Plant Systems Biology data submission"/>
        </authorList>
    </citation>
    <scope>NUCLEOTIDE SEQUENCE</scope>
    <source>
        <strain evidence="3">D6</strain>
    </source>
</reference>
<feature type="coiled-coil region" evidence="1">
    <location>
        <begin position="82"/>
        <end position="120"/>
    </location>
</feature>
<accession>A0A9N8ECA2</accession>
<evidence type="ECO:0000313" key="3">
    <source>
        <dbReference type="EMBL" id="CAB9516631.1"/>
    </source>
</evidence>
<dbReference type="Proteomes" id="UP001153069">
    <property type="component" value="Unassembled WGS sequence"/>
</dbReference>
<dbReference type="EMBL" id="CAICTM010000795">
    <property type="protein sequence ID" value="CAB9516631.1"/>
    <property type="molecule type" value="Genomic_DNA"/>
</dbReference>
<protein>
    <submittedName>
        <fullName evidence="3">Uncharacterized protein</fullName>
    </submittedName>
</protein>
<dbReference type="AlphaFoldDB" id="A0A9N8ECA2"/>
<keyword evidence="2" id="KW-1133">Transmembrane helix</keyword>
<name>A0A9N8ECA2_9STRA</name>
<keyword evidence="2" id="KW-0812">Transmembrane</keyword>
<gene>
    <name evidence="3" type="ORF">SEMRO_796_G203730.1</name>
</gene>
<keyword evidence="1" id="KW-0175">Coiled coil</keyword>
<keyword evidence="2" id="KW-0472">Membrane</keyword>
<evidence type="ECO:0000256" key="1">
    <source>
        <dbReference type="SAM" id="Coils"/>
    </source>
</evidence>
<proteinExistence type="predicted"/>
<sequence length="239" mass="26077">MAVGGKFATSAERATDTLKSWSDQLRTSLTEALNDGSARKCGIFSLVVSVAFLAGALLFCSRSSSSSPPPPSNQDHHCNDTITKLVHNMTQLQRELKADMEKLHHDNRRIEADLQKLKATQPCIGSASHWNQGRWKDESFVHVKTTSCGFPPNSKPTYFTSLAGTGDDIGSTYGAASIRDPTPMGFTVYTTMIAITLHLIEPTGMIIILSGLLFWTTRMEHRSGPLFEDGSSVIMANRG</sequence>
<evidence type="ECO:0000256" key="2">
    <source>
        <dbReference type="SAM" id="Phobius"/>
    </source>
</evidence>
<comment type="caution">
    <text evidence="3">The sequence shown here is derived from an EMBL/GenBank/DDBJ whole genome shotgun (WGS) entry which is preliminary data.</text>
</comment>